<dbReference type="GO" id="GO:0008168">
    <property type="term" value="F:methyltransferase activity"/>
    <property type="evidence" value="ECO:0007669"/>
    <property type="project" value="UniProtKB-KW"/>
</dbReference>
<keyword evidence="1" id="KW-0808">Transferase</keyword>
<dbReference type="PANTHER" id="PTHR43861">
    <property type="entry name" value="TRANS-ACONITATE 2-METHYLTRANSFERASE-RELATED"/>
    <property type="match status" value="1"/>
</dbReference>
<dbReference type="OrthoDB" id="9791837at2"/>
<dbReference type="AlphaFoldDB" id="A0A1M6N2J8"/>
<evidence type="ECO:0000313" key="2">
    <source>
        <dbReference type="Proteomes" id="UP000184498"/>
    </source>
</evidence>
<dbReference type="SUPFAM" id="SSF53335">
    <property type="entry name" value="S-adenosyl-L-methionine-dependent methyltransferases"/>
    <property type="match status" value="1"/>
</dbReference>
<dbReference type="Pfam" id="PF13489">
    <property type="entry name" value="Methyltransf_23"/>
    <property type="match status" value="1"/>
</dbReference>
<evidence type="ECO:0000313" key="1">
    <source>
        <dbReference type="EMBL" id="SHJ89930.1"/>
    </source>
</evidence>
<dbReference type="Gene3D" id="3.40.50.150">
    <property type="entry name" value="Vaccinia Virus protein VP39"/>
    <property type="match status" value="1"/>
</dbReference>
<name>A0A1M6N2J8_9FLAO</name>
<dbReference type="Proteomes" id="UP000184498">
    <property type="component" value="Unassembled WGS sequence"/>
</dbReference>
<gene>
    <name evidence="1" type="ORF">SAMN05444371_0139</name>
</gene>
<proteinExistence type="predicted"/>
<dbReference type="EMBL" id="FRAM01000001">
    <property type="protein sequence ID" value="SHJ89930.1"/>
    <property type="molecule type" value="Genomic_DNA"/>
</dbReference>
<keyword evidence="1" id="KW-0489">Methyltransferase</keyword>
<dbReference type="CDD" id="cd02440">
    <property type="entry name" value="AdoMet_MTases"/>
    <property type="match status" value="1"/>
</dbReference>
<organism evidence="1 2">
    <name type="scientific">Epilithonimonas mollis</name>
    <dbReference type="NCBI Taxonomy" id="216903"/>
    <lineage>
        <taxon>Bacteria</taxon>
        <taxon>Pseudomonadati</taxon>
        <taxon>Bacteroidota</taxon>
        <taxon>Flavobacteriia</taxon>
        <taxon>Flavobacteriales</taxon>
        <taxon>Weeksellaceae</taxon>
        <taxon>Chryseobacterium group</taxon>
        <taxon>Epilithonimonas</taxon>
    </lineage>
</organism>
<sequence>MICRICGHQNNNQKLYYVNDKMFQENESFEYFECTHCDALQISSVPGDMSRFYPENYYSLKSKLSFGQKLLFRLRDLIFYYNFPVFLVRKLKIKMSNLSLEAFLKLKPEKNVKVLDVGCGEGKFLTSIYNLGFKNIIGIEPFALKEQIKPFPIRKKQLYDITEKFDIITFNHVFEHVENVNETLRSCYDLLKKNGKIIIRVPVKDSYAYEFYKENWVQWDAPRHFQLLTKKSFEIITAKNNFQLSDYYYDSYKFQFTGSEKYRRKLSYQTSNAVFTKEELKKFTEKSIELNNQKKGDQIVAVLSKI</sequence>
<dbReference type="GO" id="GO:0032259">
    <property type="term" value="P:methylation"/>
    <property type="evidence" value="ECO:0007669"/>
    <property type="project" value="UniProtKB-KW"/>
</dbReference>
<dbReference type="InterPro" id="IPR029063">
    <property type="entry name" value="SAM-dependent_MTases_sf"/>
</dbReference>
<accession>A0A1M6N2J8</accession>
<dbReference type="STRING" id="216903.SAMN05444371_0139"/>
<protein>
    <submittedName>
        <fullName evidence="1">Methyltransferase domain-containing protein</fullName>
    </submittedName>
</protein>
<reference evidence="2" key="1">
    <citation type="submission" date="2016-11" db="EMBL/GenBank/DDBJ databases">
        <authorList>
            <person name="Varghese N."/>
            <person name="Submissions S."/>
        </authorList>
    </citation>
    <scope>NUCLEOTIDE SEQUENCE [LARGE SCALE GENOMIC DNA]</scope>
    <source>
        <strain evidence="2">DSM 18016</strain>
    </source>
</reference>
<keyword evidence="2" id="KW-1185">Reference proteome</keyword>